<evidence type="ECO:0000313" key="2">
    <source>
        <dbReference type="Proteomes" id="UP001314170"/>
    </source>
</evidence>
<accession>A0AAV1QZE4</accession>
<organism evidence="1 2">
    <name type="scientific">Dovyalis caffra</name>
    <dbReference type="NCBI Taxonomy" id="77055"/>
    <lineage>
        <taxon>Eukaryota</taxon>
        <taxon>Viridiplantae</taxon>
        <taxon>Streptophyta</taxon>
        <taxon>Embryophyta</taxon>
        <taxon>Tracheophyta</taxon>
        <taxon>Spermatophyta</taxon>
        <taxon>Magnoliopsida</taxon>
        <taxon>eudicotyledons</taxon>
        <taxon>Gunneridae</taxon>
        <taxon>Pentapetalae</taxon>
        <taxon>rosids</taxon>
        <taxon>fabids</taxon>
        <taxon>Malpighiales</taxon>
        <taxon>Salicaceae</taxon>
        <taxon>Flacourtieae</taxon>
        <taxon>Dovyalis</taxon>
    </lineage>
</organism>
<name>A0AAV1QZE4_9ROSI</name>
<comment type="caution">
    <text evidence="1">The sequence shown here is derived from an EMBL/GenBank/DDBJ whole genome shotgun (WGS) entry which is preliminary data.</text>
</comment>
<dbReference type="Proteomes" id="UP001314170">
    <property type="component" value="Unassembled WGS sequence"/>
</dbReference>
<dbReference type="EMBL" id="CAWUPB010000851">
    <property type="protein sequence ID" value="CAK7326148.1"/>
    <property type="molecule type" value="Genomic_DNA"/>
</dbReference>
<dbReference type="AlphaFoldDB" id="A0AAV1QZE4"/>
<protein>
    <submittedName>
        <fullName evidence="1">Uncharacterized protein</fullName>
    </submittedName>
</protein>
<proteinExistence type="predicted"/>
<reference evidence="1 2" key="1">
    <citation type="submission" date="2024-01" db="EMBL/GenBank/DDBJ databases">
        <authorList>
            <person name="Waweru B."/>
        </authorList>
    </citation>
    <scope>NUCLEOTIDE SEQUENCE [LARGE SCALE GENOMIC DNA]</scope>
</reference>
<gene>
    <name evidence="1" type="ORF">DCAF_LOCUS3844</name>
</gene>
<keyword evidence="2" id="KW-1185">Reference proteome</keyword>
<sequence length="67" mass="7459">MLNAIRFIAGGSNNGTGYCYSMDFVYLPAEESCTWPDVIGSGNQRNDYHCKCEPSPRPDVNTQWSHG</sequence>
<evidence type="ECO:0000313" key="1">
    <source>
        <dbReference type="EMBL" id="CAK7326148.1"/>
    </source>
</evidence>